<dbReference type="InterPro" id="IPR006201">
    <property type="entry name" value="Neur_channel"/>
</dbReference>
<feature type="domain" description="Neurotransmitter-gated ion-channel ligand-binding" evidence="6">
    <location>
        <begin position="4"/>
        <end position="43"/>
    </location>
</feature>
<dbReference type="WBParaSite" id="PgR165_g003_t03">
    <property type="protein sequence ID" value="PgR165_g003_t03"/>
    <property type="gene ID" value="PgR165_g003"/>
</dbReference>
<dbReference type="GO" id="GO:0004888">
    <property type="term" value="F:transmembrane signaling receptor activity"/>
    <property type="evidence" value="ECO:0007669"/>
    <property type="project" value="InterPro"/>
</dbReference>
<dbReference type="Pfam" id="PF02931">
    <property type="entry name" value="Neur_chan_LBD"/>
    <property type="match status" value="1"/>
</dbReference>
<keyword evidence="4 5" id="KW-0472">Membrane</keyword>
<dbReference type="AlphaFoldDB" id="A0A915CGP1"/>
<accession>A0A915CGP1</accession>
<keyword evidence="2 5" id="KW-0812">Transmembrane</keyword>
<dbReference type="SUPFAM" id="SSF63712">
    <property type="entry name" value="Nicotinic receptor ligand binding domain-like"/>
    <property type="match status" value="1"/>
</dbReference>
<keyword evidence="7" id="KW-1185">Reference proteome</keyword>
<sequence length="114" mass="12906">NVEENELETNAILEYNGSVILFRSMITDITCNLNLRDFPFDQRYDCCPQPFYDITYFLVLKRSPSYYIFSLVIPSAFITVVTIVGFFTPHSTTGENTEKVSLGVTALLSMAIIS</sequence>
<evidence type="ECO:0000256" key="3">
    <source>
        <dbReference type="ARBA" id="ARBA00022989"/>
    </source>
</evidence>
<dbReference type="GO" id="GO:0016020">
    <property type="term" value="C:membrane"/>
    <property type="evidence" value="ECO:0007669"/>
    <property type="project" value="UniProtKB-SubCell"/>
</dbReference>
<dbReference type="InterPro" id="IPR038050">
    <property type="entry name" value="Neuro_actylchol_rec"/>
</dbReference>
<evidence type="ECO:0000256" key="2">
    <source>
        <dbReference type="ARBA" id="ARBA00022692"/>
    </source>
</evidence>
<name>A0A915CGP1_PARUN</name>
<evidence type="ECO:0000313" key="8">
    <source>
        <dbReference type="WBParaSite" id="PgR165_g003_t03"/>
    </source>
</evidence>
<feature type="transmembrane region" description="Helical" evidence="5">
    <location>
        <begin position="66"/>
        <end position="87"/>
    </location>
</feature>
<evidence type="ECO:0000256" key="1">
    <source>
        <dbReference type="ARBA" id="ARBA00004141"/>
    </source>
</evidence>
<dbReference type="InterPro" id="IPR036719">
    <property type="entry name" value="Neuro-gated_channel_TM_sf"/>
</dbReference>
<reference evidence="8" key="1">
    <citation type="submission" date="2022-11" db="UniProtKB">
        <authorList>
            <consortium name="WormBaseParasite"/>
        </authorList>
    </citation>
    <scope>IDENTIFICATION</scope>
</reference>
<organism evidence="7 8">
    <name type="scientific">Parascaris univalens</name>
    <name type="common">Nematode worm</name>
    <dbReference type="NCBI Taxonomy" id="6257"/>
    <lineage>
        <taxon>Eukaryota</taxon>
        <taxon>Metazoa</taxon>
        <taxon>Ecdysozoa</taxon>
        <taxon>Nematoda</taxon>
        <taxon>Chromadorea</taxon>
        <taxon>Rhabditida</taxon>
        <taxon>Spirurina</taxon>
        <taxon>Ascaridomorpha</taxon>
        <taxon>Ascaridoidea</taxon>
        <taxon>Ascarididae</taxon>
        <taxon>Parascaris</taxon>
    </lineage>
</organism>
<dbReference type="PANTHER" id="PTHR18945">
    <property type="entry name" value="NEUROTRANSMITTER GATED ION CHANNEL"/>
    <property type="match status" value="1"/>
</dbReference>
<evidence type="ECO:0000256" key="5">
    <source>
        <dbReference type="SAM" id="Phobius"/>
    </source>
</evidence>
<evidence type="ECO:0000256" key="4">
    <source>
        <dbReference type="ARBA" id="ARBA00023136"/>
    </source>
</evidence>
<keyword evidence="3 5" id="KW-1133">Transmembrane helix</keyword>
<dbReference type="SUPFAM" id="SSF90112">
    <property type="entry name" value="Neurotransmitter-gated ion-channel transmembrane pore"/>
    <property type="match status" value="1"/>
</dbReference>
<dbReference type="InterPro" id="IPR036734">
    <property type="entry name" value="Neur_chan_lig-bd_sf"/>
</dbReference>
<dbReference type="GO" id="GO:0005230">
    <property type="term" value="F:extracellular ligand-gated monoatomic ion channel activity"/>
    <property type="evidence" value="ECO:0007669"/>
    <property type="project" value="InterPro"/>
</dbReference>
<evidence type="ECO:0000259" key="6">
    <source>
        <dbReference type="Pfam" id="PF02931"/>
    </source>
</evidence>
<dbReference type="InterPro" id="IPR006202">
    <property type="entry name" value="Neur_chan_lig-bd"/>
</dbReference>
<protein>
    <submittedName>
        <fullName evidence="8">Neurotransmitter-gated ion-channel ligand-binding domain-containing protein</fullName>
    </submittedName>
</protein>
<evidence type="ECO:0000313" key="7">
    <source>
        <dbReference type="Proteomes" id="UP000887569"/>
    </source>
</evidence>
<dbReference type="Gene3D" id="2.70.170.10">
    <property type="entry name" value="Neurotransmitter-gated ion-channel ligand-binding domain"/>
    <property type="match status" value="1"/>
</dbReference>
<proteinExistence type="predicted"/>
<dbReference type="Gene3D" id="1.20.58.390">
    <property type="entry name" value="Neurotransmitter-gated ion-channel transmembrane domain"/>
    <property type="match status" value="1"/>
</dbReference>
<comment type="subcellular location">
    <subcellularLocation>
        <location evidence="1">Membrane</location>
        <topology evidence="1">Multi-pass membrane protein</topology>
    </subcellularLocation>
</comment>
<dbReference type="Proteomes" id="UP000887569">
    <property type="component" value="Unplaced"/>
</dbReference>